<dbReference type="Proteomes" id="UP001175271">
    <property type="component" value="Unassembled WGS sequence"/>
</dbReference>
<comment type="caution">
    <text evidence="1">The sequence shown here is derived from an EMBL/GenBank/DDBJ whole genome shotgun (WGS) entry which is preliminary data.</text>
</comment>
<sequence length="138" mass="16030">MSFSSTSCWCQGAIFLKKGSCFASHPYDLKTAIQPTNYNIKEPSYFCETQNHEHQMFTPSEDQSAVRQYYEQSSNDVLRIACNGRIVHGGCWFDLHHSDHVEKIETIWICRSNECNDDRSIWDAYNTNSFTIRSCDRP</sequence>
<gene>
    <name evidence="1" type="ORF">QR680_003563</name>
</gene>
<reference evidence="1" key="1">
    <citation type="submission" date="2023-06" db="EMBL/GenBank/DDBJ databases">
        <title>Genomic analysis of the entomopathogenic nematode Steinernema hermaphroditum.</title>
        <authorList>
            <person name="Schwarz E.M."/>
            <person name="Heppert J.K."/>
            <person name="Baniya A."/>
            <person name="Schwartz H.T."/>
            <person name="Tan C.-H."/>
            <person name="Antoshechkin I."/>
            <person name="Sternberg P.W."/>
            <person name="Goodrich-Blair H."/>
            <person name="Dillman A.R."/>
        </authorList>
    </citation>
    <scope>NUCLEOTIDE SEQUENCE</scope>
    <source>
        <strain evidence="1">PS9179</strain>
        <tissue evidence="1">Whole animal</tissue>
    </source>
</reference>
<evidence type="ECO:0000313" key="2">
    <source>
        <dbReference type="Proteomes" id="UP001175271"/>
    </source>
</evidence>
<dbReference type="AlphaFoldDB" id="A0AA39HN49"/>
<keyword evidence="2" id="KW-1185">Reference proteome</keyword>
<organism evidence="1 2">
    <name type="scientific">Steinernema hermaphroditum</name>
    <dbReference type="NCBI Taxonomy" id="289476"/>
    <lineage>
        <taxon>Eukaryota</taxon>
        <taxon>Metazoa</taxon>
        <taxon>Ecdysozoa</taxon>
        <taxon>Nematoda</taxon>
        <taxon>Chromadorea</taxon>
        <taxon>Rhabditida</taxon>
        <taxon>Tylenchina</taxon>
        <taxon>Panagrolaimomorpha</taxon>
        <taxon>Strongyloidoidea</taxon>
        <taxon>Steinernematidae</taxon>
        <taxon>Steinernema</taxon>
    </lineage>
</organism>
<protein>
    <submittedName>
        <fullName evidence="1">Uncharacterized protein</fullName>
    </submittedName>
</protein>
<accession>A0AA39HN49</accession>
<proteinExistence type="predicted"/>
<dbReference type="EMBL" id="JAUCMV010000003">
    <property type="protein sequence ID" value="KAK0407742.1"/>
    <property type="molecule type" value="Genomic_DNA"/>
</dbReference>
<evidence type="ECO:0000313" key="1">
    <source>
        <dbReference type="EMBL" id="KAK0407742.1"/>
    </source>
</evidence>
<name>A0AA39HN49_9BILA</name>